<feature type="transmembrane region" description="Helical" evidence="2">
    <location>
        <begin position="1385"/>
        <end position="1405"/>
    </location>
</feature>
<reference evidence="4 5" key="1">
    <citation type="submission" date="2019-02" db="EMBL/GenBank/DDBJ databases">
        <title>Deep-cultivation of Planctomycetes and their phenomic and genomic characterization uncovers novel biology.</title>
        <authorList>
            <person name="Wiegand S."/>
            <person name="Jogler M."/>
            <person name="Boedeker C."/>
            <person name="Pinto D."/>
            <person name="Vollmers J."/>
            <person name="Rivas-Marin E."/>
            <person name="Kohn T."/>
            <person name="Peeters S.H."/>
            <person name="Heuer A."/>
            <person name="Rast P."/>
            <person name="Oberbeckmann S."/>
            <person name="Bunk B."/>
            <person name="Jeske O."/>
            <person name="Meyerdierks A."/>
            <person name="Storesund J.E."/>
            <person name="Kallscheuer N."/>
            <person name="Luecker S."/>
            <person name="Lage O.M."/>
            <person name="Pohl T."/>
            <person name="Merkel B.J."/>
            <person name="Hornburger P."/>
            <person name="Mueller R.-W."/>
            <person name="Bruemmer F."/>
            <person name="Labrenz M."/>
            <person name="Spormann A.M."/>
            <person name="Op Den Camp H."/>
            <person name="Overmann J."/>
            <person name="Amann R."/>
            <person name="Jetten M.S.M."/>
            <person name="Mascher T."/>
            <person name="Medema M.H."/>
            <person name="Devos D.P."/>
            <person name="Kaster A.-K."/>
            <person name="Ovreas L."/>
            <person name="Rohde M."/>
            <person name="Galperin M.Y."/>
            <person name="Jogler C."/>
        </authorList>
    </citation>
    <scope>NUCLEOTIDE SEQUENCE [LARGE SCALE GENOMIC DNA]</scope>
    <source>
        <strain evidence="4 5">Q31b</strain>
    </source>
</reference>
<sequence length="1411" mass="157001">MYRRSIVAAVLFSLCLTTGLWAYHRYLRAFRVAVIHFDDTGYAAWHDAIDETSYTLHRYDRDQLDTIPLDHYNLVVIRAMGLNLTDQQVAAFESARQSGTEIFVILPTNDRSREQTSLDETQKSIVDEYLRHGGKENLVNMFHYVAREFGGREVEIKPVIEKPQKGLFHLGDVVYESLEEYDTFLDQRRPFASDAARITLAGPFLDPSDTLNRDHIDRLISSFENSGVRVYPLFGHEELIERIEATQPDLVITFPHGRMASGNVFPRLFKRLDCPCVSALSLMDDSATWMDDPRGMSAGFMGQSITTPEVDGVIEPLVISSVDPNEREIRVRTPIDDRVQKRVSLALNWIKLRKKANADKRVVIVYYKAPGLAALSAGDLEVVPSLYNTLKRMQREGYDFGGQLPDSPAELEQLIQTRGKTLGQWAIGSYENFLTESQPEFVPAQRYAEWFSQALSPKRQQETIDLWGNIPGKQMVTQQDGQSYLVVSRIQLGNVVIMPQPTVGGGGKDEDEVASIHGTDQAAPHFYLGAYLWARYGFDADAIVHYGTHGSLEFTYGKSVALSRDCWPDILIGDVPHIYPYVINNIGEAVIAKRRSNAVIVSHLTTPFATSELYGDLSMLHDKIHDWEAAVEPGLKEETRRSIGNMVAKLNLASDLGFDEASDADQLLSDEQLDRVHNYLHVLKDQSIGDGLHVIGRPYEEEQVETTVMQMIAPDAVDVMLEALGLHAYPDVIEFRSELTTQLVSGVLRNTLNEESLFGTQRLKELRESIEQKAATSQASSSHGYGPPAGHSRPRADGGKPETSLLSEAEKPKHASENLPELDTDTILQDSFWNDIAPQRIASGSDTKIQIQLLELIDSIRHDAEGLRQSPAAELDQFIVALRGGYIEPSSGGDPIGNPASVPTGRNLYAINADMAPSDEAWTVGCRLADELLASHQARTGHLPRRVAFSLWGGEFIRGKGTTLAQILYLMGVRPMRNSRSGVFDVEIIPAEELGRPRIDVLVQTSGQFRDIAASRISLIDKAVNRVSRLPDESIANYVRDGSNEAEAALKEQGMSPKEARLYATARIFGAAENRSYGTDIMGLVEKGDTWEDEKEIADRYIQNMGGIYRDGATWGTYKPGVFASQMKGTELVVHPRSSNSWGPLSLDHVYEFMGGMSMAVRNKTGHDPTAVFNDLRRRGRAKSTTAVEAIREEARTTMWNPKFITGMQREGGSAAASLTESVRNLHGWNVMQPASISEDMWDETYKVYIEDKHDLGMREYFEQKNPYALQNMTAIMLETARKGYWQPPEDILQNLATVHAELVSEFGAGCSYETCGNGKLQDFINAALIAPGSEAPAELETNYQASLASVLQSAEPMPEVEGMTMEERIEETPTDRQPINRTDALPLACGLALGILSLTTFGFLGRRRSF</sequence>
<evidence type="ECO:0000256" key="2">
    <source>
        <dbReference type="SAM" id="Phobius"/>
    </source>
</evidence>
<evidence type="ECO:0000313" key="4">
    <source>
        <dbReference type="EMBL" id="TWU35739.1"/>
    </source>
</evidence>
<keyword evidence="5" id="KW-1185">Reference proteome</keyword>
<dbReference type="OrthoDB" id="9757976at2"/>
<keyword evidence="4" id="KW-0436">Ligase</keyword>
<dbReference type="RefSeq" id="WP_146602263.1">
    <property type="nucleotide sequence ID" value="NZ_SJPY01000009.1"/>
</dbReference>
<accession>A0A5C6DLF0</accession>
<evidence type="ECO:0000259" key="3">
    <source>
        <dbReference type="Pfam" id="PF02514"/>
    </source>
</evidence>
<evidence type="ECO:0000256" key="1">
    <source>
        <dbReference type="SAM" id="MobiDB-lite"/>
    </source>
</evidence>
<comment type="caution">
    <text evidence="4">The sequence shown here is derived from an EMBL/GenBank/DDBJ whole genome shotgun (WGS) entry which is preliminary data.</text>
</comment>
<feature type="region of interest" description="Disordered" evidence="1">
    <location>
        <begin position="770"/>
        <end position="823"/>
    </location>
</feature>
<dbReference type="InterPro" id="IPR003672">
    <property type="entry name" value="CobN/Mg_chltase"/>
</dbReference>
<organism evidence="4 5">
    <name type="scientific">Novipirellula aureliae</name>
    <dbReference type="NCBI Taxonomy" id="2527966"/>
    <lineage>
        <taxon>Bacteria</taxon>
        <taxon>Pseudomonadati</taxon>
        <taxon>Planctomycetota</taxon>
        <taxon>Planctomycetia</taxon>
        <taxon>Pirellulales</taxon>
        <taxon>Pirellulaceae</taxon>
        <taxon>Novipirellula</taxon>
    </lineage>
</organism>
<dbReference type="EC" id="6.6.1.2" evidence="4"/>
<dbReference type="PANTHER" id="PTHR44119">
    <property type="entry name" value="MAGNESIUM-CHELATASE SUBUNIT CHLH, CHLOROPLASTIC"/>
    <property type="match status" value="1"/>
</dbReference>
<feature type="compositionally biased region" description="Polar residues" evidence="1">
    <location>
        <begin position="774"/>
        <end position="783"/>
    </location>
</feature>
<dbReference type="GO" id="GO:0051116">
    <property type="term" value="F:cobaltochelatase activity"/>
    <property type="evidence" value="ECO:0007669"/>
    <property type="project" value="UniProtKB-EC"/>
</dbReference>
<feature type="domain" description="CobN/magnesium chelatase" evidence="3">
    <location>
        <begin position="128"/>
        <end position="1291"/>
    </location>
</feature>
<dbReference type="PANTHER" id="PTHR44119:SF4">
    <property type="entry name" value="AEROBIC COBALTOCHELATASE SUBUNIT COBN"/>
    <property type="match status" value="1"/>
</dbReference>
<dbReference type="CDD" id="cd10150">
    <property type="entry name" value="CobN_like"/>
    <property type="match status" value="1"/>
</dbReference>
<name>A0A5C6DLF0_9BACT</name>
<dbReference type="Proteomes" id="UP000315471">
    <property type="component" value="Unassembled WGS sequence"/>
</dbReference>
<proteinExistence type="predicted"/>
<keyword evidence="2" id="KW-0472">Membrane</keyword>
<dbReference type="EMBL" id="SJPY01000009">
    <property type="protein sequence ID" value="TWU35739.1"/>
    <property type="molecule type" value="Genomic_DNA"/>
</dbReference>
<evidence type="ECO:0000313" key="5">
    <source>
        <dbReference type="Proteomes" id="UP000315471"/>
    </source>
</evidence>
<protein>
    <submittedName>
        <fullName evidence="4">Aerobic cobaltochelatase subunit CobN</fullName>
        <ecNumber evidence="4">6.6.1.2</ecNumber>
    </submittedName>
</protein>
<gene>
    <name evidence="4" type="primary">cobN</name>
    <name evidence="4" type="ORF">Q31b_51740</name>
</gene>
<dbReference type="Pfam" id="PF02514">
    <property type="entry name" value="CobN-Mg_chel"/>
    <property type="match status" value="1"/>
</dbReference>
<keyword evidence="2" id="KW-1133">Transmembrane helix</keyword>
<keyword evidence="2" id="KW-0812">Transmembrane</keyword>